<dbReference type="InterPro" id="IPR009009">
    <property type="entry name" value="RlpA-like_DPBB"/>
</dbReference>
<dbReference type="PANTHER" id="PTHR31836:SF28">
    <property type="entry name" value="SRCR DOMAIN-CONTAINING PROTEIN-RELATED"/>
    <property type="match status" value="1"/>
</dbReference>
<keyword evidence="1" id="KW-0732">Signal</keyword>
<feature type="domain" description="RlpA-like protein double-psi beta-barrel" evidence="3">
    <location>
        <begin position="39"/>
        <end position="118"/>
    </location>
</feature>
<evidence type="ECO:0000259" key="3">
    <source>
        <dbReference type="Pfam" id="PF03330"/>
    </source>
</evidence>
<sequence length="221" mass="23087">MSLAKLFIVFAVMITAVYSLPLFNRQFNGQGTFYNVGLGACGQTNSDDEYVAALNVAQWGSPPNPNKAPFCGKKATISGPSGTVTVTIVDLCKSCKNGDMDLSPAAFSKIADLSEGRRNMYSKLLLFCIAITLLFSGSASVPLQKRLAGAATFYAVGLGACGQTNTPDQLIAAAGAGRFDSTPGICGLTATITGPKGTVTVTILDRVFNNFAVFLIVAFKS</sequence>
<dbReference type="InterPro" id="IPR036908">
    <property type="entry name" value="RlpA-like_sf"/>
</dbReference>
<evidence type="ECO:0000256" key="2">
    <source>
        <dbReference type="SAM" id="Phobius"/>
    </source>
</evidence>
<feature type="transmembrane region" description="Helical" evidence="2">
    <location>
        <begin position="124"/>
        <end position="143"/>
    </location>
</feature>
<gene>
    <name evidence="4" type="ORF">POCULU_LOCUS1903</name>
</gene>
<dbReference type="EMBL" id="CAJVPJ010000158">
    <property type="protein sequence ID" value="CAG8487866.1"/>
    <property type="molecule type" value="Genomic_DNA"/>
</dbReference>
<dbReference type="Gene3D" id="2.40.40.10">
    <property type="entry name" value="RlpA-like domain"/>
    <property type="match status" value="2"/>
</dbReference>
<comment type="caution">
    <text evidence="4">The sequence shown here is derived from an EMBL/GenBank/DDBJ whole genome shotgun (WGS) entry which is preliminary data.</text>
</comment>
<organism evidence="4 5">
    <name type="scientific">Paraglomus occultum</name>
    <dbReference type="NCBI Taxonomy" id="144539"/>
    <lineage>
        <taxon>Eukaryota</taxon>
        <taxon>Fungi</taxon>
        <taxon>Fungi incertae sedis</taxon>
        <taxon>Mucoromycota</taxon>
        <taxon>Glomeromycotina</taxon>
        <taxon>Glomeromycetes</taxon>
        <taxon>Paraglomerales</taxon>
        <taxon>Paraglomeraceae</taxon>
        <taxon>Paraglomus</taxon>
    </lineage>
</organism>
<dbReference type="CDD" id="cd22191">
    <property type="entry name" value="DPBB_RlpA_EXP_N-like"/>
    <property type="match status" value="2"/>
</dbReference>
<keyword evidence="2" id="KW-0812">Transmembrane</keyword>
<keyword evidence="5" id="KW-1185">Reference proteome</keyword>
<dbReference type="Pfam" id="PF03330">
    <property type="entry name" value="DPBB_1"/>
    <property type="match status" value="1"/>
</dbReference>
<dbReference type="AlphaFoldDB" id="A0A9N8WKT4"/>
<name>A0A9N8WKT4_9GLOM</name>
<dbReference type="Proteomes" id="UP000789572">
    <property type="component" value="Unassembled WGS sequence"/>
</dbReference>
<keyword evidence="2" id="KW-1133">Transmembrane helix</keyword>
<dbReference type="InterPro" id="IPR051477">
    <property type="entry name" value="Expansin_CellWall"/>
</dbReference>
<reference evidence="4" key="1">
    <citation type="submission" date="2021-06" db="EMBL/GenBank/DDBJ databases">
        <authorList>
            <person name="Kallberg Y."/>
            <person name="Tangrot J."/>
            <person name="Rosling A."/>
        </authorList>
    </citation>
    <scope>NUCLEOTIDE SEQUENCE</scope>
    <source>
        <strain evidence="4">IA702</strain>
    </source>
</reference>
<evidence type="ECO:0000256" key="1">
    <source>
        <dbReference type="ARBA" id="ARBA00022729"/>
    </source>
</evidence>
<dbReference type="SUPFAM" id="SSF50685">
    <property type="entry name" value="Barwin-like endoglucanases"/>
    <property type="match status" value="2"/>
</dbReference>
<feature type="transmembrane region" description="Helical" evidence="2">
    <location>
        <begin position="6"/>
        <end position="23"/>
    </location>
</feature>
<protein>
    <submittedName>
        <fullName evidence="4">9672_t:CDS:1</fullName>
    </submittedName>
</protein>
<evidence type="ECO:0000313" key="4">
    <source>
        <dbReference type="EMBL" id="CAG8487866.1"/>
    </source>
</evidence>
<keyword evidence="2" id="KW-0472">Membrane</keyword>
<evidence type="ECO:0000313" key="5">
    <source>
        <dbReference type="Proteomes" id="UP000789572"/>
    </source>
</evidence>
<accession>A0A9N8WKT4</accession>
<dbReference type="OrthoDB" id="406505at2759"/>
<dbReference type="PANTHER" id="PTHR31836">
    <property type="match status" value="1"/>
</dbReference>
<proteinExistence type="predicted"/>